<dbReference type="Gene3D" id="1.10.10.10">
    <property type="entry name" value="Winged helix-like DNA-binding domain superfamily/Winged helix DNA-binding domain"/>
    <property type="match status" value="1"/>
</dbReference>
<dbReference type="Gene3D" id="3.40.190.10">
    <property type="entry name" value="Periplasmic binding protein-like II"/>
    <property type="match status" value="2"/>
</dbReference>
<sequence length="318" mass="35775">MRRPPFDLWQLLCVRAIAERGSIHGAARFLNTRQSAVSRSLHNLEERLDVRLFNRSPAGAAPTAFGREFIRWTQTILDNVAGMNARARRTGKGENGQIAIGIQTCVLPGRFSAFTAEFRTTHPDVIFRYSEGTGKRLLRRLQRGQIDFAVVTRRNLAPALRVAPLWSDRIVAALSADHLLATQPEVSWADLRHETFLIGRDNAGQDFEELVRRKLGESDMHPKIRRHDIGSNRIIALVRNNEGVALLPASWLPLVHDQHGHDIAITDIRDANGSSHLEFGIVWRPDNENPCAQSFARYFAKLCNSGIQFFIGNSDISF</sequence>
<dbReference type="SUPFAM" id="SSF53850">
    <property type="entry name" value="Periplasmic binding protein-like II"/>
    <property type="match status" value="1"/>
</dbReference>
<gene>
    <name evidence="6" type="ORF">HLH33_16395</name>
</gene>
<dbReference type="InterPro" id="IPR036388">
    <property type="entry name" value="WH-like_DNA-bd_sf"/>
</dbReference>
<name>A0A7W4I7V8_GLUDI</name>
<dbReference type="InterPro" id="IPR036390">
    <property type="entry name" value="WH_DNA-bd_sf"/>
</dbReference>
<feature type="domain" description="HTH lysR-type" evidence="5">
    <location>
        <begin position="6"/>
        <end position="63"/>
    </location>
</feature>
<dbReference type="InterPro" id="IPR005119">
    <property type="entry name" value="LysR_subst-bd"/>
</dbReference>
<keyword evidence="2" id="KW-0805">Transcription regulation</keyword>
<keyword evidence="4" id="KW-0804">Transcription</keyword>
<dbReference type="PROSITE" id="PS50931">
    <property type="entry name" value="HTH_LYSR"/>
    <property type="match status" value="1"/>
</dbReference>
<protein>
    <submittedName>
        <fullName evidence="6">LysR family transcriptional regulator</fullName>
    </submittedName>
</protein>
<keyword evidence="3" id="KW-0238">DNA-binding</keyword>
<dbReference type="PANTHER" id="PTHR30346:SF0">
    <property type="entry name" value="HCA OPERON TRANSCRIPTIONAL ACTIVATOR HCAR"/>
    <property type="match status" value="1"/>
</dbReference>
<dbReference type="GO" id="GO:0003700">
    <property type="term" value="F:DNA-binding transcription factor activity"/>
    <property type="evidence" value="ECO:0007669"/>
    <property type="project" value="InterPro"/>
</dbReference>
<reference evidence="6 7" key="1">
    <citation type="submission" date="2020-04" db="EMBL/GenBank/DDBJ databases">
        <title>Description of novel Gluconacetobacter.</title>
        <authorList>
            <person name="Sombolestani A."/>
        </authorList>
    </citation>
    <scope>NUCLEOTIDE SEQUENCE [LARGE SCALE GENOMIC DNA]</scope>
    <source>
        <strain evidence="6 7">LMG 7603</strain>
    </source>
</reference>
<dbReference type="Pfam" id="PF00126">
    <property type="entry name" value="HTH_1"/>
    <property type="match status" value="1"/>
</dbReference>
<dbReference type="PANTHER" id="PTHR30346">
    <property type="entry name" value="TRANSCRIPTIONAL DUAL REGULATOR HCAR-RELATED"/>
    <property type="match status" value="1"/>
</dbReference>
<dbReference type="GO" id="GO:0032993">
    <property type="term" value="C:protein-DNA complex"/>
    <property type="evidence" value="ECO:0007669"/>
    <property type="project" value="TreeGrafter"/>
</dbReference>
<dbReference type="RefSeq" id="WP_183116411.1">
    <property type="nucleotide sequence ID" value="NZ_JABEQG010000045.1"/>
</dbReference>
<evidence type="ECO:0000313" key="6">
    <source>
        <dbReference type="EMBL" id="MBB2157861.1"/>
    </source>
</evidence>
<evidence type="ECO:0000256" key="2">
    <source>
        <dbReference type="ARBA" id="ARBA00023015"/>
    </source>
</evidence>
<dbReference type="Pfam" id="PF03466">
    <property type="entry name" value="LysR_substrate"/>
    <property type="match status" value="1"/>
</dbReference>
<dbReference type="CDD" id="cd08414">
    <property type="entry name" value="PBP2_LTTR_aromatics_like"/>
    <property type="match status" value="1"/>
</dbReference>
<evidence type="ECO:0000313" key="7">
    <source>
        <dbReference type="Proteomes" id="UP000550787"/>
    </source>
</evidence>
<dbReference type="EMBL" id="JABEQG010000045">
    <property type="protein sequence ID" value="MBB2157861.1"/>
    <property type="molecule type" value="Genomic_DNA"/>
</dbReference>
<evidence type="ECO:0000256" key="1">
    <source>
        <dbReference type="ARBA" id="ARBA00009437"/>
    </source>
</evidence>
<comment type="caution">
    <text evidence="6">The sequence shown here is derived from an EMBL/GenBank/DDBJ whole genome shotgun (WGS) entry which is preliminary data.</text>
</comment>
<evidence type="ECO:0000259" key="5">
    <source>
        <dbReference type="PROSITE" id="PS50931"/>
    </source>
</evidence>
<evidence type="ECO:0000256" key="3">
    <source>
        <dbReference type="ARBA" id="ARBA00023125"/>
    </source>
</evidence>
<dbReference type="InterPro" id="IPR000847">
    <property type="entry name" value="LysR_HTH_N"/>
</dbReference>
<comment type="similarity">
    <text evidence="1">Belongs to the LysR transcriptional regulatory family.</text>
</comment>
<organism evidence="6 7">
    <name type="scientific">Gluconacetobacter diazotrophicus</name>
    <name type="common">Acetobacter diazotrophicus</name>
    <dbReference type="NCBI Taxonomy" id="33996"/>
    <lineage>
        <taxon>Bacteria</taxon>
        <taxon>Pseudomonadati</taxon>
        <taxon>Pseudomonadota</taxon>
        <taxon>Alphaproteobacteria</taxon>
        <taxon>Acetobacterales</taxon>
        <taxon>Acetobacteraceae</taxon>
        <taxon>Gluconacetobacter</taxon>
    </lineage>
</organism>
<dbReference type="GO" id="GO:0003677">
    <property type="term" value="F:DNA binding"/>
    <property type="evidence" value="ECO:0007669"/>
    <property type="project" value="UniProtKB-KW"/>
</dbReference>
<dbReference type="SUPFAM" id="SSF46785">
    <property type="entry name" value="Winged helix' DNA-binding domain"/>
    <property type="match status" value="1"/>
</dbReference>
<evidence type="ECO:0000256" key="4">
    <source>
        <dbReference type="ARBA" id="ARBA00023163"/>
    </source>
</evidence>
<dbReference type="Proteomes" id="UP000550787">
    <property type="component" value="Unassembled WGS sequence"/>
</dbReference>
<proteinExistence type="inferred from homology"/>
<dbReference type="AlphaFoldDB" id="A0A7W4I7V8"/>
<accession>A0A7W4I7V8</accession>